<comment type="similarity">
    <text evidence="2">Belongs to the ATP-dependent AMP-binding enzyme family.</text>
</comment>
<dbReference type="OMA" id="YIMPKFD"/>
<dbReference type="InterPro" id="IPR045851">
    <property type="entry name" value="AMP-bd_C_sf"/>
</dbReference>
<reference evidence="14" key="1">
    <citation type="submission" date="2015-04" db="UniProtKB">
        <authorList>
            <consortium name="EnsemblPlants"/>
        </authorList>
    </citation>
    <scope>IDENTIFICATION</scope>
</reference>
<evidence type="ECO:0000256" key="11">
    <source>
        <dbReference type="SAM" id="Phobius"/>
    </source>
</evidence>
<dbReference type="CDD" id="cd05904">
    <property type="entry name" value="4CL"/>
    <property type="match status" value="1"/>
</dbReference>
<evidence type="ECO:0000259" key="13">
    <source>
        <dbReference type="Pfam" id="PF13193"/>
    </source>
</evidence>
<dbReference type="GO" id="GO:0009698">
    <property type="term" value="P:phenylpropanoid metabolic process"/>
    <property type="evidence" value="ECO:0007669"/>
    <property type="project" value="UniProtKB-ARBA"/>
</dbReference>
<keyword evidence="5" id="KW-0547">Nucleotide-binding</keyword>
<evidence type="ECO:0000313" key="14">
    <source>
        <dbReference type="EnsemblPlants" id="OPUNC08G02470.1"/>
    </source>
</evidence>
<dbReference type="InterPro" id="IPR020845">
    <property type="entry name" value="AMP-binding_CS"/>
</dbReference>
<dbReference type="eggNOG" id="KOG1176">
    <property type="taxonomic scope" value="Eukaryota"/>
</dbReference>
<dbReference type="Proteomes" id="UP000026962">
    <property type="component" value="Chromosome 8"/>
</dbReference>
<evidence type="ECO:0000256" key="7">
    <source>
        <dbReference type="ARBA" id="ARBA00022842"/>
    </source>
</evidence>
<reference evidence="14" key="2">
    <citation type="submission" date="2018-05" db="EMBL/GenBank/DDBJ databases">
        <title>OpunRS2 (Oryza punctata Reference Sequence Version 2).</title>
        <authorList>
            <person name="Zhang J."/>
            <person name="Kudrna D."/>
            <person name="Lee S."/>
            <person name="Talag J."/>
            <person name="Welchert J."/>
            <person name="Wing R.A."/>
        </authorList>
    </citation>
    <scope>NUCLEOTIDE SEQUENCE [LARGE SCALE GENOMIC DNA]</scope>
</reference>
<feature type="domain" description="AMP-binding enzyme C-terminal" evidence="13">
    <location>
        <begin position="486"/>
        <end position="560"/>
    </location>
</feature>
<sequence>MQRDAIAAVRNAGCSSGRISPPPFYSAATGIYSSIHPPVPLPSDPSLSLVAHLFARLPLADPGAPSLVDAATASTVSRADLRLLVVSLAAGLRRRHGVRKGSVMLLLLPNSVVFPVSFLAVLAAGAVATTMNPSSSSAEIAAQARATGASLVLASRDGAGKLPPLAAPVVLVPEILDHSAADDDDQRVFAAFRAMLDDGGGDADAETAVPVVGQDDAAAILYSSGTTGRSKGVVLTHRNLIAMTELFVRFEASQYHARGARENVYMAALPMSHVYGLSLFAVGLLSLGATVVVMRRFDAGEAVGAIGRYKVTHMPLVPPIMAAMVRAAAAGGVPPSQVASLVQVSCGAAPITATLIHEFLQAFPHVDFIQGYGMTESTAVGTRGFNTSKHKKYTSVGLLAPNMHAKIVHLESGSCLPPGFSGELWLHGPGIMKGYLSDDDDACTRKDGWLRTGDIAYFDPDGYLYIVGRLKDTIKYKGFQIAPGDLEEVLIHHPEILDVAVTSDEDEEAGEIPVAFVVRRSGSNLSCKQVMEYVAKQVASYKRVRKVVFVEAIPKSPAGKVLRRLLRNSLHVAASSAASTSSCSISSKL</sequence>
<dbReference type="EnsemblPlants" id="OPUNC08G02470.1">
    <property type="protein sequence ID" value="OPUNC08G02470.1"/>
    <property type="gene ID" value="OPUNC08G02470"/>
</dbReference>
<evidence type="ECO:0000256" key="6">
    <source>
        <dbReference type="ARBA" id="ARBA00022840"/>
    </source>
</evidence>
<evidence type="ECO:0000259" key="12">
    <source>
        <dbReference type="Pfam" id="PF00501"/>
    </source>
</evidence>
<dbReference type="GO" id="GO:0106290">
    <property type="term" value="F:trans-cinnamate-CoA ligase activity"/>
    <property type="evidence" value="ECO:0007669"/>
    <property type="project" value="UniProtKB-ARBA"/>
</dbReference>
<name>A0A0E0LR51_ORYPU</name>
<organism evidence="14">
    <name type="scientific">Oryza punctata</name>
    <name type="common">Red rice</name>
    <dbReference type="NCBI Taxonomy" id="4537"/>
    <lineage>
        <taxon>Eukaryota</taxon>
        <taxon>Viridiplantae</taxon>
        <taxon>Streptophyta</taxon>
        <taxon>Embryophyta</taxon>
        <taxon>Tracheophyta</taxon>
        <taxon>Spermatophyta</taxon>
        <taxon>Magnoliopsida</taxon>
        <taxon>Liliopsida</taxon>
        <taxon>Poales</taxon>
        <taxon>Poaceae</taxon>
        <taxon>BOP clade</taxon>
        <taxon>Oryzoideae</taxon>
        <taxon>Oryzeae</taxon>
        <taxon>Oryzinae</taxon>
        <taxon>Oryza</taxon>
    </lineage>
</organism>
<proteinExistence type="inferred from homology"/>
<dbReference type="PROSITE" id="PS00455">
    <property type="entry name" value="AMP_BINDING"/>
    <property type="match status" value="1"/>
</dbReference>
<keyword evidence="11" id="KW-0812">Transmembrane</keyword>
<keyword evidence="6" id="KW-0067">ATP-binding</keyword>
<evidence type="ECO:0000256" key="4">
    <source>
        <dbReference type="ARBA" id="ARBA00022598"/>
    </source>
</evidence>
<dbReference type="EC" id="6.2.1.12" evidence="3"/>
<dbReference type="AlphaFoldDB" id="A0A0E0LR51"/>
<dbReference type="Pfam" id="PF13193">
    <property type="entry name" value="AMP-binding_C"/>
    <property type="match status" value="1"/>
</dbReference>
<dbReference type="GO" id="GO:0016207">
    <property type="term" value="F:4-coumarate-CoA ligase activity"/>
    <property type="evidence" value="ECO:0007669"/>
    <property type="project" value="UniProtKB-EC"/>
</dbReference>
<dbReference type="PANTHER" id="PTHR24096">
    <property type="entry name" value="LONG-CHAIN-FATTY-ACID--COA LIGASE"/>
    <property type="match status" value="1"/>
</dbReference>
<evidence type="ECO:0000256" key="2">
    <source>
        <dbReference type="ARBA" id="ARBA00006432"/>
    </source>
</evidence>
<dbReference type="GO" id="GO:0005524">
    <property type="term" value="F:ATP binding"/>
    <property type="evidence" value="ECO:0007669"/>
    <property type="project" value="UniProtKB-KW"/>
</dbReference>
<comment type="catalytic activity">
    <reaction evidence="9">
        <text>(E)-4-coumaroyl-AMP + CoA = (E)-4-coumaroyl-CoA + AMP + H(+)</text>
        <dbReference type="Rhea" id="RHEA:72423"/>
        <dbReference type="ChEBI" id="CHEBI:15378"/>
        <dbReference type="ChEBI" id="CHEBI:57287"/>
        <dbReference type="ChEBI" id="CHEBI:85008"/>
        <dbReference type="ChEBI" id="CHEBI:192348"/>
        <dbReference type="ChEBI" id="CHEBI:456215"/>
    </reaction>
    <physiologicalReaction direction="left-to-right" evidence="9">
        <dbReference type="Rhea" id="RHEA:72424"/>
    </physiologicalReaction>
</comment>
<dbReference type="FunFam" id="3.30.300.30:FF:000007">
    <property type="entry name" value="4-coumarate--CoA ligase 2"/>
    <property type="match status" value="1"/>
</dbReference>
<accession>A0A0E0LR51</accession>
<evidence type="ECO:0000256" key="9">
    <source>
        <dbReference type="ARBA" id="ARBA00034223"/>
    </source>
</evidence>
<dbReference type="InterPro" id="IPR042099">
    <property type="entry name" value="ANL_N_sf"/>
</dbReference>
<dbReference type="SUPFAM" id="SSF56801">
    <property type="entry name" value="Acetyl-CoA synthetase-like"/>
    <property type="match status" value="1"/>
</dbReference>
<dbReference type="GO" id="GO:0005777">
    <property type="term" value="C:peroxisome"/>
    <property type="evidence" value="ECO:0007669"/>
    <property type="project" value="TreeGrafter"/>
</dbReference>
<comment type="catalytic activity">
    <reaction evidence="8">
        <text>(E)-4-coumarate + ATP + H(+) = (E)-4-coumaroyl-AMP + diphosphate</text>
        <dbReference type="Rhea" id="RHEA:72419"/>
        <dbReference type="ChEBI" id="CHEBI:12876"/>
        <dbReference type="ChEBI" id="CHEBI:15378"/>
        <dbReference type="ChEBI" id="CHEBI:30616"/>
        <dbReference type="ChEBI" id="CHEBI:33019"/>
        <dbReference type="ChEBI" id="CHEBI:192348"/>
    </reaction>
    <physiologicalReaction direction="left-to-right" evidence="8">
        <dbReference type="Rhea" id="RHEA:72420"/>
    </physiologicalReaction>
</comment>
<evidence type="ECO:0000313" key="15">
    <source>
        <dbReference type="Proteomes" id="UP000026962"/>
    </source>
</evidence>
<comment type="catalytic activity">
    <reaction evidence="10">
        <text>(E)-4-coumarate + ATP + CoA = (E)-4-coumaroyl-CoA + AMP + diphosphate</text>
        <dbReference type="Rhea" id="RHEA:19641"/>
        <dbReference type="ChEBI" id="CHEBI:12876"/>
        <dbReference type="ChEBI" id="CHEBI:30616"/>
        <dbReference type="ChEBI" id="CHEBI:33019"/>
        <dbReference type="ChEBI" id="CHEBI:57287"/>
        <dbReference type="ChEBI" id="CHEBI:85008"/>
        <dbReference type="ChEBI" id="CHEBI:456215"/>
        <dbReference type="EC" id="6.2.1.12"/>
    </reaction>
    <physiologicalReaction direction="left-to-right" evidence="10">
        <dbReference type="Rhea" id="RHEA:19642"/>
    </physiologicalReaction>
</comment>
<dbReference type="GO" id="GO:0006744">
    <property type="term" value="P:ubiquinone biosynthetic process"/>
    <property type="evidence" value="ECO:0007669"/>
    <property type="project" value="TreeGrafter"/>
</dbReference>
<feature type="domain" description="AMP-dependent synthetase/ligase" evidence="12">
    <location>
        <begin position="61"/>
        <end position="436"/>
    </location>
</feature>
<feature type="transmembrane region" description="Helical" evidence="11">
    <location>
        <begin position="103"/>
        <end position="128"/>
    </location>
</feature>
<dbReference type="STRING" id="4537.A0A0E0LR51"/>
<comment type="cofactor">
    <cofactor evidence="1">
        <name>Mg(2+)</name>
        <dbReference type="ChEBI" id="CHEBI:18420"/>
    </cofactor>
</comment>
<dbReference type="Pfam" id="PF00501">
    <property type="entry name" value="AMP-binding"/>
    <property type="match status" value="1"/>
</dbReference>
<evidence type="ECO:0000256" key="3">
    <source>
        <dbReference type="ARBA" id="ARBA00012959"/>
    </source>
</evidence>
<evidence type="ECO:0000256" key="10">
    <source>
        <dbReference type="ARBA" id="ARBA00034252"/>
    </source>
</evidence>
<dbReference type="Gene3D" id="3.30.300.30">
    <property type="match status" value="1"/>
</dbReference>
<protein>
    <recommendedName>
        <fullName evidence="3">4-coumarate--CoA ligase</fullName>
        <ecNumber evidence="3">6.2.1.12</ecNumber>
    </recommendedName>
</protein>
<dbReference type="Gene3D" id="3.40.50.12780">
    <property type="entry name" value="N-terminal domain of ligase-like"/>
    <property type="match status" value="1"/>
</dbReference>
<evidence type="ECO:0000256" key="5">
    <source>
        <dbReference type="ARBA" id="ARBA00022741"/>
    </source>
</evidence>
<dbReference type="PANTHER" id="PTHR24096:SF149">
    <property type="entry name" value="AMP-BINDING DOMAIN-CONTAINING PROTEIN-RELATED"/>
    <property type="match status" value="1"/>
</dbReference>
<dbReference type="HOGENOM" id="CLU_000022_59_2_1"/>
<keyword evidence="11" id="KW-1133">Transmembrane helix</keyword>
<keyword evidence="4" id="KW-0436">Ligase</keyword>
<dbReference type="InterPro" id="IPR025110">
    <property type="entry name" value="AMP-bd_C"/>
</dbReference>
<keyword evidence="11" id="KW-0472">Membrane</keyword>
<keyword evidence="7" id="KW-0460">Magnesium</keyword>
<evidence type="ECO:0000256" key="8">
    <source>
        <dbReference type="ARBA" id="ARBA00034219"/>
    </source>
</evidence>
<keyword evidence="15" id="KW-1185">Reference proteome</keyword>
<evidence type="ECO:0000256" key="1">
    <source>
        <dbReference type="ARBA" id="ARBA00001946"/>
    </source>
</evidence>
<dbReference type="Gramene" id="OPUNC08G02470.1">
    <property type="protein sequence ID" value="OPUNC08G02470.1"/>
    <property type="gene ID" value="OPUNC08G02470"/>
</dbReference>
<dbReference type="InterPro" id="IPR000873">
    <property type="entry name" value="AMP-dep_synth/lig_dom"/>
</dbReference>